<protein>
    <submittedName>
        <fullName evidence="7">6-phospho-beta-glucosidase</fullName>
    </submittedName>
</protein>
<evidence type="ECO:0000256" key="5">
    <source>
        <dbReference type="RuleBase" id="RU003690"/>
    </source>
</evidence>
<reference evidence="7 8" key="1">
    <citation type="submission" date="2016-10" db="EMBL/GenBank/DDBJ databases">
        <authorList>
            <person name="de Groot N.N."/>
        </authorList>
    </citation>
    <scope>NUCLEOTIDE SEQUENCE [LARGE SCALE GENOMIC DNA]</scope>
    <source>
        <strain evidence="7 8">DSM 13760</strain>
    </source>
</reference>
<dbReference type="Pfam" id="PF00232">
    <property type="entry name" value="Glyco_hydro_1"/>
    <property type="match status" value="1"/>
</dbReference>
<accession>A0A1H9QUU2</accession>
<dbReference type="SUPFAM" id="SSF51445">
    <property type="entry name" value="(Trans)glycosidases"/>
    <property type="match status" value="1"/>
</dbReference>
<evidence type="ECO:0000256" key="1">
    <source>
        <dbReference type="ARBA" id="ARBA00010838"/>
    </source>
</evidence>
<dbReference type="InterPro" id="IPR033132">
    <property type="entry name" value="GH_1_N_CS"/>
</dbReference>
<dbReference type="InterPro" id="IPR001360">
    <property type="entry name" value="Glyco_hydro_1"/>
</dbReference>
<dbReference type="OrthoDB" id="2339329at2"/>
<evidence type="ECO:0000313" key="7">
    <source>
        <dbReference type="EMBL" id="SER64391.1"/>
    </source>
</evidence>
<dbReference type="InterPro" id="IPR018120">
    <property type="entry name" value="Glyco_hydro_1_AS"/>
</dbReference>
<dbReference type="PROSITE" id="PS00653">
    <property type="entry name" value="GLYCOSYL_HYDROL_F1_2"/>
    <property type="match status" value="1"/>
</dbReference>
<dbReference type="GO" id="GO:0016052">
    <property type="term" value="P:carbohydrate catabolic process"/>
    <property type="evidence" value="ECO:0007669"/>
    <property type="project" value="TreeGrafter"/>
</dbReference>
<dbReference type="STRING" id="142588.SAMN04488559_102306"/>
<dbReference type="FunFam" id="3.20.20.80:FF:000004">
    <property type="entry name" value="Beta-glucosidase 6-phospho-beta-glucosidase"/>
    <property type="match status" value="1"/>
</dbReference>
<dbReference type="PROSITE" id="PS00572">
    <property type="entry name" value="GLYCOSYL_HYDROL_F1_1"/>
    <property type="match status" value="1"/>
</dbReference>
<dbReference type="EMBL" id="FOHA01000002">
    <property type="protein sequence ID" value="SER64391.1"/>
    <property type="molecule type" value="Genomic_DNA"/>
</dbReference>
<sequence>MYLKQIERFPDDFLFGASTSSFQVEGAAELDGRGKAIHDLAEKKIGITDFSTASDHYHRMEEDVELFHELGLNMYRFSMSWTRIMPDGKNINEEGLAFYNRLVDKLVSYGIEPLVTIYHFEYPYQLIEEFGGWLSPKGIDAYEAFAKVLFTHFGDRVKYWLTINEQDHVVKISERLGLPKESTGLAFERKLQQANYHMCVATAKVIQLAHQMMPDSKIGPAVNPMPAIPSSGNPKDLIAAMEFNELSHHYILDLHCRGKFSPIHWKYMQDRDICPKVKTEDLQLMAANPPDFIGINYYLNQTVAHSEQETIALRGQGVFCEEEAGIYQLAENELIPQTDWGWNICPEGLSISLMDVCNRYQLPMLITENGLGAYDEVVDGKIHDTYRIEYLQNHLAQIKHCLSMGFPILGYCAWSAIDLVSGREGMDKRYGFIYVNRTNEELRDLNRLKKDSFYWYQNVIQERGQSI</sequence>
<evidence type="ECO:0000256" key="3">
    <source>
        <dbReference type="ARBA" id="ARBA00023295"/>
    </source>
</evidence>
<dbReference type="Proteomes" id="UP000198948">
    <property type="component" value="Unassembled WGS sequence"/>
</dbReference>
<dbReference type="GO" id="GO:0005829">
    <property type="term" value="C:cytosol"/>
    <property type="evidence" value="ECO:0007669"/>
    <property type="project" value="TreeGrafter"/>
</dbReference>
<dbReference type="RefSeq" id="WP_092650287.1">
    <property type="nucleotide sequence ID" value="NZ_FOHA01000002.1"/>
</dbReference>
<keyword evidence="2 6" id="KW-0378">Hydrolase</keyword>
<organism evidence="7 8">
    <name type="scientific">Isobaculum melis</name>
    <dbReference type="NCBI Taxonomy" id="142588"/>
    <lineage>
        <taxon>Bacteria</taxon>
        <taxon>Bacillati</taxon>
        <taxon>Bacillota</taxon>
        <taxon>Bacilli</taxon>
        <taxon>Lactobacillales</taxon>
        <taxon>Carnobacteriaceae</taxon>
        <taxon>Isobaculum</taxon>
    </lineage>
</organism>
<dbReference type="PANTHER" id="PTHR10353">
    <property type="entry name" value="GLYCOSYL HYDROLASE"/>
    <property type="match status" value="1"/>
</dbReference>
<name>A0A1H9QUU2_9LACT</name>
<evidence type="ECO:0000256" key="6">
    <source>
        <dbReference type="RuleBase" id="RU004468"/>
    </source>
</evidence>
<evidence type="ECO:0000256" key="2">
    <source>
        <dbReference type="ARBA" id="ARBA00022801"/>
    </source>
</evidence>
<dbReference type="InterPro" id="IPR017853">
    <property type="entry name" value="GH"/>
</dbReference>
<dbReference type="Gene3D" id="3.20.20.80">
    <property type="entry name" value="Glycosidases"/>
    <property type="match status" value="1"/>
</dbReference>
<evidence type="ECO:0000313" key="8">
    <source>
        <dbReference type="Proteomes" id="UP000198948"/>
    </source>
</evidence>
<proteinExistence type="inferred from homology"/>
<feature type="active site" description="Nucleophile" evidence="4">
    <location>
        <position position="368"/>
    </location>
</feature>
<dbReference type="PRINTS" id="PR00131">
    <property type="entry name" value="GLHYDRLASE1"/>
</dbReference>
<keyword evidence="8" id="KW-1185">Reference proteome</keyword>
<keyword evidence="3 6" id="KW-0326">Glycosidase</keyword>
<dbReference type="PANTHER" id="PTHR10353:SF136">
    <property type="entry name" value="ARYL-PHOSPHO-BETA-D-GLUCOSIDASE BGLC"/>
    <property type="match status" value="1"/>
</dbReference>
<gene>
    <name evidence="7" type="ORF">SAMN04488559_102306</name>
</gene>
<comment type="similarity">
    <text evidence="1 5">Belongs to the glycosyl hydrolase 1 family.</text>
</comment>
<evidence type="ECO:0000256" key="4">
    <source>
        <dbReference type="PROSITE-ProRule" id="PRU10055"/>
    </source>
</evidence>
<dbReference type="GO" id="GO:0008422">
    <property type="term" value="F:beta-glucosidase activity"/>
    <property type="evidence" value="ECO:0007669"/>
    <property type="project" value="TreeGrafter"/>
</dbReference>
<dbReference type="AlphaFoldDB" id="A0A1H9QUU2"/>